<reference evidence="7" key="2">
    <citation type="submission" date="2021-09" db="EMBL/GenBank/DDBJ databases">
        <authorList>
            <person name="Gilroy R."/>
        </authorList>
    </citation>
    <scope>NUCLEOTIDE SEQUENCE</scope>
    <source>
        <strain evidence="7">CHK171-7178</strain>
    </source>
</reference>
<dbReference type="NCBIfam" id="TIGR02890">
    <property type="entry name" value="bacill_yteA"/>
    <property type="match status" value="1"/>
</dbReference>
<evidence type="ECO:0000313" key="7">
    <source>
        <dbReference type="EMBL" id="HJF31695.1"/>
    </source>
</evidence>
<evidence type="ECO:0000256" key="5">
    <source>
        <dbReference type="SAM" id="MobiDB-lite"/>
    </source>
</evidence>
<keyword evidence="3" id="KW-0862">Zinc</keyword>
<feature type="region of interest" description="Disordered" evidence="5">
    <location>
        <begin position="199"/>
        <end position="246"/>
    </location>
</feature>
<dbReference type="InterPro" id="IPR000962">
    <property type="entry name" value="Znf_DskA_TraR"/>
</dbReference>
<proteinExistence type="predicted"/>
<evidence type="ECO:0000256" key="4">
    <source>
        <dbReference type="PROSITE-ProRule" id="PRU00510"/>
    </source>
</evidence>
<keyword evidence="1" id="KW-0479">Metal-binding</keyword>
<feature type="zinc finger region" description="dksA C4-type" evidence="4">
    <location>
        <begin position="90"/>
        <end position="114"/>
    </location>
</feature>
<dbReference type="SUPFAM" id="SSF57716">
    <property type="entry name" value="Glucocorticoid receptor-like (DNA-binding domain)"/>
    <property type="match status" value="1"/>
</dbReference>
<dbReference type="AlphaFoldDB" id="A0A921FXY4"/>
<dbReference type="PROSITE" id="PS51128">
    <property type="entry name" value="ZF_DKSA_2"/>
    <property type="match status" value="1"/>
</dbReference>
<feature type="domain" description="Zinc finger DksA/TraR C4-type" evidence="6">
    <location>
        <begin position="85"/>
        <end position="113"/>
    </location>
</feature>
<feature type="compositionally biased region" description="Basic and acidic residues" evidence="5">
    <location>
        <begin position="22"/>
        <end position="34"/>
    </location>
</feature>
<evidence type="ECO:0000256" key="3">
    <source>
        <dbReference type="ARBA" id="ARBA00022833"/>
    </source>
</evidence>
<dbReference type="InterPro" id="IPR014240">
    <property type="entry name" value="YteA"/>
</dbReference>
<dbReference type="Pfam" id="PF01258">
    <property type="entry name" value="zf-dskA_traR"/>
    <property type="match status" value="1"/>
</dbReference>
<dbReference type="SUPFAM" id="SSF109635">
    <property type="entry name" value="DnaK suppressor protein DksA, alpha-hairpin domain"/>
    <property type="match status" value="1"/>
</dbReference>
<protein>
    <submittedName>
        <fullName evidence="7">TraR/DksA C4-type zinc finger protein</fullName>
    </submittedName>
</protein>
<evidence type="ECO:0000259" key="6">
    <source>
        <dbReference type="Pfam" id="PF01258"/>
    </source>
</evidence>
<gene>
    <name evidence="7" type="ORF">K8V56_07935</name>
</gene>
<dbReference type="EMBL" id="DYWT01000131">
    <property type="protein sequence ID" value="HJF31695.1"/>
    <property type="molecule type" value="Genomic_DNA"/>
</dbReference>
<dbReference type="PANTHER" id="PTHR33823">
    <property type="entry name" value="RNA POLYMERASE-BINDING TRANSCRIPTION FACTOR DKSA-RELATED"/>
    <property type="match status" value="1"/>
</dbReference>
<evidence type="ECO:0000256" key="1">
    <source>
        <dbReference type="ARBA" id="ARBA00022723"/>
    </source>
</evidence>
<evidence type="ECO:0000313" key="8">
    <source>
        <dbReference type="Proteomes" id="UP000698173"/>
    </source>
</evidence>
<sequence>MLNENQKNTLKKELLEMMNDLTKTEEETDIKESAQDAAGELSMYDNHPGDMGTELFEREKDMALHIHAGSELDKVESALQAMVDGSYGKCEVCQEDIPFERLEAVPYTTLCINHATEQEVPNDPPVEEDILIMANPNSFADRRSGAARDGEDSFQEIAKSGTSETPSDFIGDHDNYNTLYDTDITDGAAEDIEEFTGTDINGKSRGFVRSDASEKYEAELDAEGIESPLGDIPYHEKDSYTDNEKK</sequence>
<reference evidence="7" key="1">
    <citation type="journal article" date="2021" name="PeerJ">
        <title>Extensive microbial diversity within the chicken gut microbiome revealed by metagenomics and culture.</title>
        <authorList>
            <person name="Gilroy R."/>
            <person name="Ravi A."/>
            <person name="Getino M."/>
            <person name="Pursley I."/>
            <person name="Horton D.L."/>
            <person name="Alikhan N.F."/>
            <person name="Baker D."/>
            <person name="Gharbi K."/>
            <person name="Hall N."/>
            <person name="Watson M."/>
            <person name="Adriaenssens E.M."/>
            <person name="Foster-Nyarko E."/>
            <person name="Jarju S."/>
            <person name="Secka A."/>
            <person name="Antonio M."/>
            <person name="Oren A."/>
            <person name="Chaudhuri R.R."/>
            <person name="La Ragione R."/>
            <person name="Hildebrand F."/>
            <person name="Pallen M.J."/>
        </authorList>
    </citation>
    <scope>NUCLEOTIDE SEQUENCE</scope>
    <source>
        <strain evidence="7">CHK171-7178</strain>
    </source>
</reference>
<evidence type="ECO:0000256" key="2">
    <source>
        <dbReference type="ARBA" id="ARBA00022771"/>
    </source>
</evidence>
<organism evidence="7 8">
    <name type="scientific">Sporosarcina psychrophila</name>
    <name type="common">Bacillus psychrophilus</name>
    <dbReference type="NCBI Taxonomy" id="1476"/>
    <lineage>
        <taxon>Bacteria</taxon>
        <taxon>Bacillati</taxon>
        <taxon>Bacillota</taxon>
        <taxon>Bacilli</taxon>
        <taxon>Bacillales</taxon>
        <taxon>Caryophanaceae</taxon>
        <taxon>Sporosarcina</taxon>
    </lineage>
</organism>
<dbReference type="GO" id="GO:0008270">
    <property type="term" value="F:zinc ion binding"/>
    <property type="evidence" value="ECO:0007669"/>
    <property type="project" value="UniProtKB-KW"/>
</dbReference>
<name>A0A921FXY4_SPOPS</name>
<dbReference type="PANTHER" id="PTHR33823:SF4">
    <property type="entry name" value="GENERAL STRESS PROTEIN 16O"/>
    <property type="match status" value="1"/>
</dbReference>
<dbReference type="InterPro" id="IPR037187">
    <property type="entry name" value="DnaK_N"/>
</dbReference>
<dbReference type="Proteomes" id="UP000698173">
    <property type="component" value="Unassembled WGS sequence"/>
</dbReference>
<comment type="caution">
    <text evidence="7">The sequence shown here is derived from an EMBL/GenBank/DDBJ whole genome shotgun (WGS) entry which is preliminary data.</text>
</comment>
<feature type="region of interest" description="Disordered" evidence="5">
    <location>
        <begin position="1"/>
        <end position="45"/>
    </location>
</feature>
<keyword evidence="2" id="KW-0863">Zinc-finger</keyword>
<accession>A0A921FXY4</accession>
<dbReference type="Gene3D" id="1.20.120.910">
    <property type="entry name" value="DksA, coiled-coil domain"/>
    <property type="match status" value="1"/>
</dbReference>
<feature type="compositionally biased region" description="Basic and acidic residues" evidence="5">
    <location>
        <begin position="233"/>
        <end position="246"/>
    </location>
</feature>